<sequence>GDSLSSDIAGGINYGIDTCWYTPSSVPDTELPVTYRVTSLAEIPPIVEGA</sequence>
<organism evidence="1">
    <name type="scientific">hydrothermal vent metagenome</name>
    <dbReference type="NCBI Taxonomy" id="652676"/>
    <lineage>
        <taxon>unclassified sequences</taxon>
        <taxon>metagenomes</taxon>
        <taxon>ecological metagenomes</taxon>
    </lineage>
</organism>
<gene>
    <name evidence="1" type="ORF">MNBD_ACTINO01-2389</name>
</gene>
<reference evidence="1" key="1">
    <citation type="submission" date="2018-06" db="EMBL/GenBank/DDBJ databases">
        <authorList>
            <person name="Zhirakovskaya E."/>
        </authorList>
    </citation>
    <scope>NUCLEOTIDE SEQUENCE</scope>
</reference>
<accession>A0A3B0TH44</accession>
<keyword evidence="1" id="KW-0378">Hydrolase</keyword>
<dbReference type="EMBL" id="UOEI01000565">
    <property type="protein sequence ID" value="VAW07994.1"/>
    <property type="molecule type" value="Genomic_DNA"/>
</dbReference>
<dbReference type="SUPFAM" id="SSF56784">
    <property type="entry name" value="HAD-like"/>
    <property type="match status" value="1"/>
</dbReference>
<dbReference type="AlphaFoldDB" id="A0A3B0TH44"/>
<feature type="non-terminal residue" evidence="1">
    <location>
        <position position="1"/>
    </location>
</feature>
<dbReference type="Gene3D" id="3.40.50.1000">
    <property type="entry name" value="HAD superfamily/HAD-like"/>
    <property type="match status" value="1"/>
</dbReference>
<dbReference type="InterPro" id="IPR036412">
    <property type="entry name" value="HAD-like_sf"/>
</dbReference>
<dbReference type="InterPro" id="IPR023214">
    <property type="entry name" value="HAD_sf"/>
</dbReference>
<dbReference type="GO" id="GO:0008253">
    <property type="term" value="F:5'-nucleotidase activity"/>
    <property type="evidence" value="ECO:0007669"/>
    <property type="project" value="UniProtKB-EC"/>
</dbReference>
<proteinExistence type="predicted"/>
<protein>
    <submittedName>
        <fullName evidence="1">Pyrimidine 5'-nucleotidase YjjG</fullName>
        <ecNumber evidence="1">3.1.3.5</ecNumber>
    </submittedName>
</protein>
<name>A0A3B0TH44_9ZZZZ</name>
<dbReference type="EC" id="3.1.3.5" evidence="1"/>
<evidence type="ECO:0000313" key="1">
    <source>
        <dbReference type="EMBL" id="VAW07994.1"/>
    </source>
</evidence>